<feature type="binding site" evidence="5">
    <location>
        <position position="80"/>
    </location>
    <ligand>
        <name>S-adenosyl-L-methionine</name>
        <dbReference type="ChEBI" id="CHEBI:59789"/>
    </ligand>
</feature>
<dbReference type="GO" id="GO:0005829">
    <property type="term" value="C:cytosol"/>
    <property type="evidence" value="ECO:0007669"/>
    <property type="project" value="TreeGrafter"/>
</dbReference>
<sequence>MIETAGIQPEDEVLEVGAGPGTLTADLVRLARRVVAVEVDQRLLSRLRAAAPEAEVLSADILELDLGTLFPEGGEVVVGNIPYYLSGALLRRLLEPEPRPKRLSLVVQREVAQRWCGEDGWSLSTVVVHAFSRPRLAFTLPPAAFRPPPKVHSALVVLEVLPRPALQVPDPARFFRFAASLFQFRRKQLQGSLARLSGLPAADVAARLRSLCIEPSRRPETLRLAEWEVLHEAFGSPMCSQPVITASSHRLR</sequence>
<feature type="domain" description="Ribosomal RNA adenine methylase transferase N-terminal" evidence="6">
    <location>
        <begin position="1"/>
        <end position="162"/>
    </location>
</feature>
<name>A0A934KDN3_9BACT</name>
<comment type="similarity">
    <text evidence="5">Belongs to the class I-like SAM-binding methyltransferase superfamily. rRNA adenine N(6)-methyltransferase family.</text>
</comment>
<dbReference type="GO" id="GO:0003723">
    <property type="term" value="F:RNA binding"/>
    <property type="evidence" value="ECO:0007669"/>
    <property type="project" value="UniProtKB-UniRule"/>
</dbReference>
<dbReference type="PROSITE" id="PS51689">
    <property type="entry name" value="SAM_RNA_A_N6_MT"/>
    <property type="match status" value="1"/>
</dbReference>
<dbReference type="GO" id="GO:0000179">
    <property type="term" value="F:rRNA (adenine-N6,N6-)-dimethyltransferase activity"/>
    <property type="evidence" value="ECO:0007669"/>
    <property type="project" value="UniProtKB-UniRule"/>
</dbReference>
<dbReference type="InterPro" id="IPR001737">
    <property type="entry name" value="KsgA/Erm"/>
</dbReference>
<dbReference type="AlphaFoldDB" id="A0A934KDN3"/>
<keyword evidence="2 5" id="KW-0808">Transferase</keyword>
<protein>
    <submittedName>
        <fullName evidence="7">16S rRNA (Adenine(1518)-N(6)/adenine(1519)-N(6))-dimethyltransferase RsmA</fullName>
    </submittedName>
</protein>
<organism evidence="7 8">
    <name type="scientific">Candidatus Dormiibacter inghamiae</name>
    <dbReference type="NCBI Taxonomy" id="3127013"/>
    <lineage>
        <taxon>Bacteria</taxon>
        <taxon>Bacillati</taxon>
        <taxon>Candidatus Dormiibacterota</taxon>
        <taxon>Candidatus Dormibacteria</taxon>
        <taxon>Candidatus Dormibacterales</taxon>
        <taxon>Candidatus Dormibacteraceae</taxon>
        <taxon>Candidatus Dormiibacter</taxon>
    </lineage>
</organism>
<feature type="binding site" evidence="5">
    <location>
        <position position="1"/>
    </location>
    <ligand>
        <name>S-adenosyl-L-methionine</name>
        <dbReference type="ChEBI" id="CHEBI:59789"/>
    </ligand>
</feature>
<evidence type="ECO:0000256" key="3">
    <source>
        <dbReference type="ARBA" id="ARBA00022691"/>
    </source>
</evidence>
<evidence type="ECO:0000259" key="6">
    <source>
        <dbReference type="SMART" id="SM00650"/>
    </source>
</evidence>
<evidence type="ECO:0000256" key="5">
    <source>
        <dbReference type="PROSITE-ProRule" id="PRU01026"/>
    </source>
</evidence>
<keyword evidence="1 5" id="KW-0489">Methyltransferase</keyword>
<dbReference type="Proteomes" id="UP000620075">
    <property type="component" value="Unassembled WGS sequence"/>
</dbReference>
<feature type="binding site" evidence="5">
    <location>
        <position position="38"/>
    </location>
    <ligand>
        <name>S-adenosyl-L-methionine</name>
        <dbReference type="ChEBI" id="CHEBI:59789"/>
    </ligand>
</feature>
<dbReference type="InterPro" id="IPR020598">
    <property type="entry name" value="rRNA_Ade_methylase_Trfase_N"/>
</dbReference>
<feature type="binding site" evidence="5">
    <location>
        <position position="17"/>
    </location>
    <ligand>
        <name>S-adenosyl-L-methionine</name>
        <dbReference type="ChEBI" id="CHEBI:59789"/>
    </ligand>
</feature>
<reference evidence="7 8" key="1">
    <citation type="submission" date="2020-10" db="EMBL/GenBank/DDBJ databases">
        <title>Ca. Dormibacterota MAGs.</title>
        <authorList>
            <person name="Montgomery K."/>
        </authorList>
    </citation>
    <scope>NUCLEOTIDE SEQUENCE [LARGE SCALE GENOMIC DNA]</scope>
    <source>
        <strain evidence="7">SC8811_S16_3</strain>
    </source>
</reference>
<dbReference type="PROSITE" id="PS01131">
    <property type="entry name" value="RRNA_A_DIMETH"/>
    <property type="match status" value="1"/>
</dbReference>
<dbReference type="PANTHER" id="PTHR11727:SF7">
    <property type="entry name" value="DIMETHYLADENOSINE TRANSFERASE-RELATED"/>
    <property type="match status" value="1"/>
</dbReference>
<accession>A0A934KDN3</accession>
<proteinExistence type="inferred from homology"/>
<dbReference type="InterPro" id="IPR020596">
    <property type="entry name" value="rRNA_Ade_Mease_Trfase_CS"/>
</dbReference>
<dbReference type="EMBL" id="JAEKNQ010000038">
    <property type="protein sequence ID" value="MBJ7603569.1"/>
    <property type="molecule type" value="Genomic_DNA"/>
</dbReference>
<keyword evidence="4 5" id="KW-0694">RNA-binding</keyword>
<dbReference type="Gene3D" id="1.10.8.100">
    <property type="entry name" value="Ribosomal RNA adenine dimethylase-like, domain 2"/>
    <property type="match status" value="1"/>
</dbReference>
<keyword evidence="3 5" id="KW-0949">S-adenosyl-L-methionine</keyword>
<dbReference type="InterPro" id="IPR023165">
    <property type="entry name" value="rRNA_Ade_diMease-like_C"/>
</dbReference>
<evidence type="ECO:0000256" key="4">
    <source>
        <dbReference type="ARBA" id="ARBA00022884"/>
    </source>
</evidence>
<dbReference type="CDD" id="cd02440">
    <property type="entry name" value="AdoMet_MTases"/>
    <property type="match status" value="1"/>
</dbReference>
<comment type="caution">
    <text evidence="5">Lacks conserved residue(s) required for the propagation of feature annotation.</text>
</comment>
<evidence type="ECO:0000256" key="2">
    <source>
        <dbReference type="ARBA" id="ARBA00022679"/>
    </source>
</evidence>
<feature type="binding site" evidence="5">
    <location>
        <position position="60"/>
    </location>
    <ligand>
        <name>S-adenosyl-L-methionine</name>
        <dbReference type="ChEBI" id="CHEBI:59789"/>
    </ligand>
</feature>
<dbReference type="InterPro" id="IPR029063">
    <property type="entry name" value="SAM-dependent_MTases_sf"/>
</dbReference>
<dbReference type="SUPFAM" id="SSF53335">
    <property type="entry name" value="S-adenosyl-L-methionine-dependent methyltransferases"/>
    <property type="match status" value="1"/>
</dbReference>
<dbReference type="Gene3D" id="3.40.50.150">
    <property type="entry name" value="Vaccinia Virus protein VP39"/>
    <property type="match status" value="1"/>
</dbReference>
<dbReference type="SMART" id="SM00650">
    <property type="entry name" value="rADc"/>
    <property type="match status" value="1"/>
</dbReference>
<gene>
    <name evidence="7" type="ORF">JF888_10330</name>
</gene>
<dbReference type="Pfam" id="PF00398">
    <property type="entry name" value="RrnaAD"/>
    <property type="match status" value="1"/>
</dbReference>
<evidence type="ECO:0000256" key="1">
    <source>
        <dbReference type="ARBA" id="ARBA00022603"/>
    </source>
</evidence>
<comment type="caution">
    <text evidence="7">The sequence shown here is derived from an EMBL/GenBank/DDBJ whole genome shotgun (WGS) entry which is preliminary data.</text>
</comment>
<evidence type="ECO:0000313" key="7">
    <source>
        <dbReference type="EMBL" id="MBJ7603569.1"/>
    </source>
</evidence>
<evidence type="ECO:0000313" key="8">
    <source>
        <dbReference type="Proteomes" id="UP000620075"/>
    </source>
</evidence>
<dbReference type="PANTHER" id="PTHR11727">
    <property type="entry name" value="DIMETHYLADENOSINE TRANSFERASE"/>
    <property type="match status" value="1"/>
</dbReference>